<evidence type="ECO:0000256" key="1">
    <source>
        <dbReference type="SAM" id="MobiDB-lite"/>
    </source>
</evidence>
<evidence type="ECO:0000313" key="2">
    <source>
        <dbReference type="EMBL" id="KAJ1153296.1"/>
    </source>
</evidence>
<accession>A0AAV7RNV0</accession>
<dbReference type="EMBL" id="JANPWB010000009">
    <property type="protein sequence ID" value="KAJ1153296.1"/>
    <property type="molecule type" value="Genomic_DNA"/>
</dbReference>
<keyword evidence="3" id="KW-1185">Reference proteome</keyword>
<organism evidence="2 3">
    <name type="scientific">Pleurodeles waltl</name>
    <name type="common">Iberian ribbed newt</name>
    <dbReference type="NCBI Taxonomy" id="8319"/>
    <lineage>
        <taxon>Eukaryota</taxon>
        <taxon>Metazoa</taxon>
        <taxon>Chordata</taxon>
        <taxon>Craniata</taxon>
        <taxon>Vertebrata</taxon>
        <taxon>Euteleostomi</taxon>
        <taxon>Amphibia</taxon>
        <taxon>Batrachia</taxon>
        <taxon>Caudata</taxon>
        <taxon>Salamandroidea</taxon>
        <taxon>Salamandridae</taxon>
        <taxon>Pleurodelinae</taxon>
        <taxon>Pleurodeles</taxon>
    </lineage>
</organism>
<feature type="region of interest" description="Disordered" evidence="1">
    <location>
        <begin position="28"/>
        <end position="47"/>
    </location>
</feature>
<evidence type="ECO:0000313" key="3">
    <source>
        <dbReference type="Proteomes" id="UP001066276"/>
    </source>
</evidence>
<gene>
    <name evidence="2" type="ORF">NDU88_006057</name>
</gene>
<sequence length="125" mass="13741">MPPSTEMPFGKLPGKSMRQLFFSETVSQPQPMSLTADTPGCSPADTPVDSCSDTAMERILQEISAVDHHLEELDSKIMDLSADSKSIRADIVGFQDKVTQLDHCLTTVESRIVTLLDIDPELQFS</sequence>
<dbReference type="Proteomes" id="UP001066276">
    <property type="component" value="Chromosome 5"/>
</dbReference>
<proteinExistence type="predicted"/>
<protein>
    <submittedName>
        <fullName evidence="2">Uncharacterized protein</fullName>
    </submittedName>
</protein>
<reference evidence="2" key="1">
    <citation type="journal article" date="2022" name="bioRxiv">
        <title>Sequencing and chromosome-scale assembly of the giantPleurodeles waltlgenome.</title>
        <authorList>
            <person name="Brown T."/>
            <person name="Elewa A."/>
            <person name="Iarovenko S."/>
            <person name="Subramanian E."/>
            <person name="Araus A.J."/>
            <person name="Petzold A."/>
            <person name="Susuki M."/>
            <person name="Suzuki K.-i.T."/>
            <person name="Hayashi T."/>
            <person name="Toyoda A."/>
            <person name="Oliveira C."/>
            <person name="Osipova E."/>
            <person name="Leigh N.D."/>
            <person name="Simon A."/>
            <person name="Yun M.H."/>
        </authorList>
    </citation>
    <scope>NUCLEOTIDE SEQUENCE</scope>
    <source>
        <strain evidence="2">20211129_DDA</strain>
        <tissue evidence="2">Liver</tissue>
    </source>
</reference>
<comment type="caution">
    <text evidence="2">The sequence shown here is derived from an EMBL/GenBank/DDBJ whole genome shotgun (WGS) entry which is preliminary data.</text>
</comment>
<name>A0AAV7RNV0_PLEWA</name>
<dbReference type="AlphaFoldDB" id="A0AAV7RNV0"/>